<dbReference type="PANTHER" id="PTHR28062">
    <property type="entry name" value="K+-H+ EXCHANGE-LIKE PROTEIN"/>
    <property type="match status" value="1"/>
</dbReference>
<dbReference type="GO" id="GO:1902600">
    <property type="term" value="P:proton transmembrane transport"/>
    <property type="evidence" value="ECO:0007669"/>
    <property type="project" value="TreeGrafter"/>
</dbReference>
<comment type="caution">
    <text evidence="3">The sequence shown here is derived from an EMBL/GenBank/DDBJ whole genome shotgun (WGS) entry which is preliminary data.</text>
</comment>
<protein>
    <submittedName>
        <fullName evidence="3">Uncharacterized protein</fullName>
    </submittedName>
</protein>
<evidence type="ECO:0000256" key="1">
    <source>
        <dbReference type="SAM" id="MobiDB-lite"/>
    </source>
</evidence>
<dbReference type="Proteomes" id="UP000226192">
    <property type="component" value="Unassembled WGS sequence"/>
</dbReference>
<accession>A0A2C5XBB5</accession>
<dbReference type="PANTHER" id="PTHR28062:SF1">
    <property type="entry name" value="TRANSMEMBRANE PROTEIN"/>
    <property type="match status" value="1"/>
</dbReference>
<name>A0A2C5XBB5_9HYPO</name>
<evidence type="ECO:0000256" key="2">
    <source>
        <dbReference type="SAM" id="Phobius"/>
    </source>
</evidence>
<sequence>MRIFLLPISTRRTFLYAQRLRASGQKASATERPESAIDRATAWATRKWSDWEHKPSGWQRKVVDYGNHAFRRIPYQEWGLKSITAAAAARNRRGEGDKVQLAFPGSIIPVEEAEAMALKLATERLALHRSKMIWCFVAMPITIPFALVPVIPNLPFFYLVYRAWSHWRAILGGKQIQSLVDNKLIELSPSSLLDQLYQKTWCCRGDRLGPEDKEEMLLTQPQVREFCKTLDVAALEIELERAIWQVEKLLRDEKPNREANPVVTHDGKGAELQQHEAARGNSASDKKRG</sequence>
<keyword evidence="2" id="KW-0812">Transmembrane</keyword>
<evidence type="ECO:0000313" key="4">
    <source>
        <dbReference type="Proteomes" id="UP000226192"/>
    </source>
</evidence>
<dbReference type="STRING" id="1399860.A0A2C5XBB5"/>
<evidence type="ECO:0000313" key="3">
    <source>
        <dbReference type="EMBL" id="PHH65889.1"/>
    </source>
</evidence>
<gene>
    <name evidence="3" type="ORF">CDD81_1258</name>
</gene>
<keyword evidence="4" id="KW-1185">Reference proteome</keyword>
<organism evidence="3 4">
    <name type="scientific">Ophiocordyceps australis</name>
    <dbReference type="NCBI Taxonomy" id="1399860"/>
    <lineage>
        <taxon>Eukaryota</taxon>
        <taxon>Fungi</taxon>
        <taxon>Dikarya</taxon>
        <taxon>Ascomycota</taxon>
        <taxon>Pezizomycotina</taxon>
        <taxon>Sordariomycetes</taxon>
        <taxon>Hypocreomycetidae</taxon>
        <taxon>Hypocreales</taxon>
        <taxon>Ophiocordycipitaceae</taxon>
        <taxon>Ophiocordyceps</taxon>
    </lineage>
</organism>
<reference evidence="3 4" key="1">
    <citation type="submission" date="2017-06" db="EMBL/GenBank/DDBJ databases">
        <title>Ant-infecting Ophiocordyceps genomes reveal a high diversity of potential behavioral manipulation genes and a possible major role for enterotoxins.</title>
        <authorList>
            <person name="De Bekker C."/>
            <person name="Evans H.C."/>
            <person name="Brachmann A."/>
            <person name="Hughes D.P."/>
        </authorList>
    </citation>
    <scope>NUCLEOTIDE SEQUENCE [LARGE SCALE GENOMIC DNA]</scope>
    <source>
        <strain evidence="3 4">Map64</strain>
    </source>
</reference>
<feature type="transmembrane region" description="Helical" evidence="2">
    <location>
        <begin position="133"/>
        <end position="161"/>
    </location>
</feature>
<feature type="compositionally biased region" description="Basic and acidic residues" evidence="1">
    <location>
        <begin position="265"/>
        <end position="289"/>
    </location>
</feature>
<proteinExistence type="predicted"/>
<dbReference type="EMBL" id="NJET01000013">
    <property type="protein sequence ID" value="PHH65889.1"/>
    <property type="molecule type" value="Genomic_DNA"/>
</dbReference>
<keyword evidence="2" id="KW-1133">Transmembrane helix</keyword>
<dbReference type="OrthoDB" id="5562676at2759"/>
<dbReference type="AlphaFoldDB" id="A0A2C5XBB5"/>
<keyword evidence="2" id="KW-0472">Membrane</keyword>
<dbReference type="GO" id="GO:0006813">
    <property type="term" value="P:potassium ion transport"/>
    <property type="evidence" value="ECO:0007669"/>
    <property type="project" value="TreeGrafter"/>
</dbReference>
<dbReference type="InterPro" id="IPR018786">
    <property type="entry name" value="Mit_KHE1"/>
</dbReference>
<dbReference type="Pfam" id="PF10173">
    <property type="entry name" value="Mit_KHE1"/>
    <property type="match status" value="1"/>
</dbReference>
<feature type="region of interest" description="Disordered" evidence="1">
    <location>
        <begin position="255"/>
        <end position="289"/>
    </location>
</feature>
<dbReference type="GO" id="GO:0005743">
    <property type="term" value="C:mitochondrial inner membrane"/>
    <property type="evidence" value="ECO:0007669"/>
    <property type="project" value="TreeGrafter"/>
</dbReference>